<evidence type="ECO:0000256" key="6">
    <source>
        <dbReference type="ARBA" id="ARBA00023277"/>
    </source>
</evidence>
<dbReference type="PANTHER" id="PTHR43576:SF2">
    <property type="entry name" value="INTRACELLULAR EXO-ALPHA-L-ARABINOFURANOSIDASE 2"/>
    <property type="match status" value="1"/>
</dbReference>
<proteinExistence type="inferred from homology"/>
<dbReference type="InterPro" id="IPR013780">
    <property type="entry name" value="Glyco_hydro_b"/>
</dbReference>
<evidence type="ECO:0000256" key="2">
    <source>
        <dbReference type="ARBA" id="ARBA00007186"/>
    </source>
</evidence>
<evidence type="ECO:0000259" key="9">
    <source>
        <dbReference type="SMART" id="SM00813"/>
    </source>
</evidence>
<dbReference type="InterPro" id="IPR055235">
    <property type="entry name" value="ASD1_cat"/>
</dbReference>
<evidence type="ECO:0000256" key="3">
    <source>
        <dbReference type="ARBA" id="ARBA00011165"/>
    </source>
</evidence>
<dbReference type="Gene3D" id="2.60.40.1180">
    <property type="entry name" value="Golgi alpha-mannosidase II"/>
    <property type="match status" value="1"/>
</dbReference>
<dbReference type="RefSeq" id="WP_263336932.1">
    <property type="nucleotide sequence ID" value="NZ_JAGSYH010000004.1"/>
</dbReference>
<gene>
    <name evidence="10" type="ORF">ACFPT7_04725</name>
</gene>
<dbReference type="EMBL" id="JBHSPH010000002">
    <property type="protein sequence ID" value="MFC5861585.1"/>
    <property type="molecule type" value="Genomic_DNA"/>
</dbReference>
<dbReference type="SUPFAM" id="SSF51011">
    <property type="entry name" value="Glycosyl hydrolase domain"/>
    <property type="match status" value="1"/>
</dbReference>
<keyword evidence="7" id="KW-0326">Glycosidase</keyword>
<sequence>MNRRKFLSHSAAAMSLACLGRPSVWAAGADARIEVFLDETIGHISPDIYGHFTEHIGGVVYDGIWVGEDSKIPHQRGIRSALVEHMRQIKAPVIRWPGGCFADSYDWRDGIGPAAKRPRRTNFWEVDGDLARLKEKGAQVFEPNSFGTDEFMRFCKLCGAEAYLAANLRSLPALVFDQWVEYCNSPVGSTTLAEMRAANGSAAPYGVRFWGVGNESWGCGGNFDPKDYASEFRRFTTWIPRYGVDLQLIGSGPSDNDTDWTHAFFDQIFSGPHAYHNDQFAGWSIHHYSFGFMRDKATGKVEQSDALQFDRDGWYNLLNDCASLETIMNDHWATMEPYDPQHHVKLVVDEYGPWHREGTELDPTHLFGQQITVRDALGTALTLDVFNRNAEKILLATNAQLINNINALFLAHEDRFVATPNFYVFAMYAAHQGADAVRADFAAPNIQYTANGKQANLWSVNGSASRKGNTLTITVVNTELDRPMETQVALRGASAKEAKAETLASSDMHAHNTFADPQTVMTKNLSCSITQGGVALTLPPASVNRLAIELT</sequence>
<reference evidence="11" key="1">
    <citation type="journal article" date="2019" name="Int. J. Syst. Evol. Microbiol.">
        <title>The Global Catalogue of Microorganisms (GCM) 10K type strain sequencing project: providing services to taxonomists for standard genome sequencing and annotation.</title>
        <authorList>
            <consortium name="The Broad Institute Genomics Platform"/>
            <consortium name="The Broad Institute Genome Sequencing Center for Infectious Disease"/>
            <person name="Wu L."/>
            <person name="Ma J."/>
        </authorList>
    </citation>
    <scope>NUCLEOTIDE SEQUENCE [LARGE SCALE GENOMIC DNA]</scope>
    <source>
        <strain evidence="11">JCM 4087</strain>
    </source>
</reference>
<dbReference type="InterPro" id="IPR017853">
    <property type="entry name" value="GH"/>
</dbReference>
<name>A0ABW1EC62_9BACT</name>
<keyword evidence="8" id="KW-0732">Signal</keyword>
<evidence type="ECO:0000256" key="7">
    <source>
        <dbReference type="ARBA" id="ARBA00023295"/>
    </source>
</evidence>
<organism evidence="10 11">
    <name type="scientific">Acidicapsa dinghuensis</name>
    <dbReference type="NCBI Taxonomy" id="2218256"/>
    <lineage>
        <taxon>Bacteria</taxon>
        <taxon>Pseudomonadati</taxon>
        <taxon>Acidobacteriota</taxon>
        <taxon>Terriglobia</taxon>
        <taxon>Terriglobales</taxon>
        <taxon>Acidobacteriaceae</taxon>
        <taxon>Acidicapsa</taxon>
    </lineage>
</organism>
<dbReference type="InterPro" id="IPR010720">
    <property type="entry name" value="Alpha-L-AF_C"/>
</dbReference>
<evidence type="ECO:0000313" key="11">
    <source>
        <dbReference type="Proteomes" id="UP001596091"/>
    </source>
</evidence>
<dbReference type="Proteomes" id="UP001596091">
    <property type="component" value="Unassembled WGS sequence"/>
</dbReference>
<feature type="chain" id="PRO_5045967758" description="non-reducing end alpha-L-arabinofuranosidase" evidence="8">
    <location>
        <begin position="27"/>
        <end position="551"/>
    </location>
</feature>
<evidence type="ECO:0000313" key="10">
    <source>
        <dbReference type="EMBL" id="MFC5861585.1"/>
    </source>
</evidence>
<feature type="domain" description="Alpha-L-arabinofuranosidase C-terminal" evidence="9">
    <location>
        <begin position="349"/>
        <end position="542"/>
    </location>
</feature>
<comment type="subunit">
    <text evidence="3">Homohexamer; trimer of dimers.</text>
</comment>
<evidence type="ECO:0000256" key="4">
    <source>
        <dbReference type="ARBA" id="ARBA00012670"/>
    </source>
</evidence>
<protein>
    <recommendedName>
        <fullName evidence="4">non-reducing end alpha-L-arabinofuranosidase</fullName>
        <ecNumber evidence="4">3.2.1.55</ecNumber>
    </recommendedName>
</protein>
<keyword evidence="5" id="KW-0378">Hydrolase</keyword>
<comment type="similarity">
    <text evidence="2">Belongs to the glycosyl hydrolase 51 family.</text>
</comment>
<keyword evidence="11" id="KW-1185">Reference proteome</keyword>
<dbReference type="SMART" id="SM00813">
    <property type="entry name" value="Alpha-L-AF_C"/>
    <property type="match status" value="1"/>
</dbReference>
<feature type="signal peptide" evidence="8">
    <location>
        <begin position="1"/>
        <end position="26"/>
    </location>
</feature>
<dbReference type="EC" id="3.2.1.55" evidence="4"/>
<dbReference type="Gene3D" id="3.20.20.80">
    <property type="entry name" value="Glycosidases"/>
    <property type="match status" value="1"/>
</dbReference>
<dbReference type="Pfam" id="PF06964">
    <property type="entry name" value="Alpha-L-AF_C"/>
    <property type="match status" value="1"/>
</dbReference>
<comment type="catalytic activity">
    <reaction evidence="1">
        <text>Hydrolysis of terminal non-reducing alpha-L-arabinofuranoside residues in alpha-L-arabinosides.</text>
        <dbReference type="EC" id="3.2.1.55"/>
    </reaction>
</comment>
<evidence type="ECO:0000256" key="1">
    <source>
        <dbReference type="ARBA" id="ARBA00001462"/>
    </source>
</evidence>
<dbReference type="Pfam" id="PF22848">
    <property type="entry name" value="ASD1_dom"/>
    <property type="match status" value="1"/>
</dbReference>
<evidence type="ECO:0000256" key="8">
    <source>
        <dbReference type="SAM" id="SignalP"/>
    </source>
</evidence>
<dbReference type="PROSITE" id="PS51257">
    <property type="entry name" value="PROKAR_LIPOPROTEIN"/>
    <property type="match status" value="1"/>
</dbReference>
<comment type="caution">
    <text evidence="10">The sequence shown here is derived from an EMBL/GenBank/DDBJ whole genome shotgun (WGS) entry which is preliminary data.</text>
</comment>
<evidence type="ECO:0000256" key="5">
    <source>
        <dbReference type="ARBA" id="ARBA00022801"/>
    </source>
</evidence>
<accession>A0ABW1EC62</accession>
<dbReference type="PANTHER" id="PTHR43576">
    <property type="entry name" value="ALPHA-L-ARABINOFURANOSIDASE C-RELATED"/>
    <property type="match status" value="1"/>
</dbReference>
<keyword evidence="6" id="KW-0119">Carbohydrate metabolism</keyword>
<dbReference type="SUPFAM" id="SSF51445">
    <property type="entry name" value="(Trans)glycosidases"/>
    <property type="match status" value="1"/>
</dbReference>